<dbReference type="Proteomes" id="UP001153620">
    <property type="component" value="Chromosome 4"/>
</dbReference>
<sequence length="183" mass="20929">MDPSKMQGKIREQMKREIKARIDSEKKWSFMAKSENNKHYSQPYLNAKIAERFSQNAKMRKDSSVTPPTQMTDTECSHGESYFVSPVMYESLNVCRCGRKNEGIHLIKCLQKCVIKYSDGEISTGSSPIGEDIEPNIPRTSNGLPGFFTSKYAHLERSTFYVTPKVHLKHKITDNIYNNIIIG</sequence>
<dbReference type="OrthoDB" id="8052122at2759"/>
<reference evidence="1" key="1">
    <citation type="submission" date="2022-01" db="EMBL/GenBank/DDBJ databases">
        <authorList>
            <person name="King R."/>
        </authorList>
    </citation>
    <scope>NUCLEOTIDE SEQUENCE</scope>
</reference>
<organism evidence="1 2">
    <name type="scientific">Chironomus riparius</name>
    <dbReference type="NCBI Taxonomy" id="315576"/>
    <lineage>
        <taxon>Eukaryota</taxon>
        <taxon>Metazoa</taxon>
        <taxon>Ecdysozoa</taxon>
        <taxon>Arthropoda</taxon>
        <taxon>Hexapoda</taxon>
        <taxon>Insecta</taxon>
        <taxon>Pterygota</taxon>
        <taxon>Neoptera</taxon>
        <taxon>Endopterygota</taxon>
        <taxon>Diptera</taxon>
        <taxon>Nematocera</taxon>
        <taxon>Chironomoidea</taxon>
        <taxon>Chironomidae</taxon>
        <taxon>Chironominae</taxon>
        <taxon>Chironomus</taxon>
    </lineage>
</organism>
<dbReference type="EMBL" id="OU895880">
    <property type="protein sequence ID" value="CAG9812142.1"/>
    <property type="molecule type" value="Genomic_DNA"/>
</dbReference>
<dbReference type="AlphaFoldDB" id="A0A9N9S7L0"/>
<keyword evidence="2" id="KW-1185">Reference proteome</keyword>
<reference evidence="1" key="2">
    <citation type="submission" date="2022-10" db="EMBL/GenBank/DDBJ databases">
        <authorList>
            <consortium name="ENA_rothamsted_submissions"/>
            <consortium name="culmorum"/>
            <person name="King R."/>
        </authorList>
    </citation>
    <scope>NUCLEOTIDE SEQUENCE</scope>
</reference>
<proteinExistence type="predicted"/>
<evidence type="ECO:0000313" key="1">
    <source>
        <dbReference type="EMBL" id="CAG9812142.1"/>
    </source>
</evidence>
<evidence type="ECO:0000313" key="2">
    <source>
        <dbReference type="Proteomes" id="UP001153620"/>
    </source>
</evidence>
<protein>
    <submittedName>
        <fullName evidence="1">Uncharacterized protein</fullName>
    </submittedName>
</protein>
<name>A0A9N9S7L0_9DIPT</name>
<accession>A0A9N9S7L0</accession>
<gene>
    <name evidence="1" type="ORF">CHIRRI_LOCUS14947</name>
</gene>